<dbReference type="PANTHER" id="PTHR30250">
    <property type="entry name" value="PST FAMILY PREDICTED COLANIC ACID TRANSPORTER"/>
    <property type="match status" value="1"/>
</dbReference>
<feature type="transmembrane region" description="Helical" evidence="6">
    <location>
        <begin position="432"/>
        <end position="452"/>
    </location>
</feature>
<evidence type="ECO:0000256" key="4">
    <source>
        <dbReference type="ARBA" id="ARBA00022989"/>
    </source>
</evidence>
<keyword evidence="5 6" id="KW-0472">Membrane</keyword>
<reference evidence="8" key="1">
    <citation type="submission" date="2018-11" db="EMBL/GenBank/DDBJ databases">
        <title>Proposal to divide the Flavobacteriaceae and reorganize its genera based on Amino Acid Identity values calculated from whole genome sequences.</title>
        <authorList>
            <person name="Nicholson A.C."/>
            <person name="Gulvik C.A."/>
            <person name="Whitney A.M."/>
            <person name="Humrighouse B.W."/>
            <person name="Bell M."/>
            <person name="Holmes B."/>
            <person name="Steigerwalt A.G."/>
            <person name="Villarma A."/>
            <person name="Sheth M."/>
            <person name="Batra D."/>
            <person name="Pryor J."/>
            <person name="Bernardet J.-F."/>
            <person name="Hugo C."/>
            <person name="Kampfer P."/>
            <person name="Newman J.D."/>
            <person name="McQuiston J.R."/>
        </authorList>
    </citation>
    <scope>NUCLEOTIDE SEQUENCE [LARGE SCALE GENOMIC DNA]</scope>
    <source>
        <strain evidence="8">G0081</strain>
    </source>
</reference>
<evidence type="ECO:0000313" key="7">
    <source>
        <dbReference type="EMBL" id="AZI34140.1"/>
    </source>
</evidence>
<feature type="transmembrane region" description="Helical" evidence="6">
    <location>
        <begin position="264"/>
        <end position="283"/>
    </location>
</feature>
<dbReference type="AlphaFoldDB" id="A0A3G8XLA7"/>
<comment type="subcellular location">
    <subcellularLocation>
        <location evidence="1">Cell membrane</location>
        <topology evidence="1">Multi-pass membrane protein</topology>
    </subcellularLocation>
</comment>
<keyword evidence="4 6" id="KW-1133">Transmembrane helix</keyword>
<feature type="transmembrane region" description="Helical" evidence="6">
    <location>
        <begin position="373"/>
        <end position="395"/>
    </location>
</feature>
<dbReference type="PANTHER" id="PTHR30250:SF11">
    <property type="entry name" value="O-ANTIGEN TRANSPORTER-RELATED"/>
    <property type="match status" value="1"/>
</dbReference>
<evidence type="ECO:0000256" key="1">
    <source>
        <dbReference type="ARBA" id="ARBA00004651"/>
    </source>
</evidence>
<name>A0A3G8XLA7_9FLAO</name>
<protein>
    <submittedName>
        <fullName evidence="7">O-antigen translocase</fullName>
    </submittedName>
</protein>
<keyword evidence="3 6" id="KW-0812">Transmembrane</keyword>
<dbReference type="InterPro" id="IPR050833">
    <property type="entry name" value="Poly_Biosynth_Transport"/>
</dbReference>
<feature type="transmembrane region" description="Helical" evidence="6">
    <location>
        <begin position="128"/>
        <end position="150"/>
    </location>
</feature>
<dbReference type="OrthoDB" id="9769862at2"/>
<feature type="transmembrane region" description="Helical" evidence="6">
    <location>
        <begin position="226"/>
        <end position="252"/>
    </location>
</feature>
<evidence type="ECO:0000256" key="5">
    <source>
        <dbReference type="ARBA" id="ARBA00023136"/>
    </source>
</evidence>
<dbReference type="KEGG" id="ccas:EIB73_13580"/>
<dbReference type="RefSeq" id="WP_125025776.1">
    <property type="nucleotide sequence ID" value="NZ_CP034159.1"/>
</dbReference>
<proteinExistence type="predicted"/>
<keyword evidence="2" id="KW-1003">Cell membrane</keyword>
<keyword evidence="8" id="KW-1185">Reference proteome</keyword>
<evidence type="ECO:0000256" key="6">
    <source>
        <dbReference type="SAM" id="Phobius"/>
    </source>
</evidence>
<dbReference type="EMBL" id="CP034159">
    <property type="protein sequence ID" value="AZI34140.1"/>
    <property type="molecule type" value="Genomic_DNA"/>
</dbReference>
<dbReference type="GO" id="GO:0005886">
    <property type="term" value="C:plasma membrane"/>
    <property type="evidence" value="ECO:0007669"/>
    <property type="project" value="UniProtKB-SubCell"/>
</dbReference>
<feature type="transmembrane region" description="Helical" evidence="6">
    <location>
        <begin position="401"/>
        <end position="420"/>
    </location>
</feature>
<feature type="transmembrane region" description="Helical" evidence="6">
    <location>
        <begin position="310"/>
        <end position="335"/>
    </location>
</feature>
<feature type="transmembrane region" description="Helical" evidence="6">
    <location>
        <begin position="185"/>
        <end position="205"/>
    </location>
</feature>
<evidence type="ECO:0000256" key="3">
    <source>
        <dbReference type="ARBA" id="ARBA00022692"/>
    </source>
</evidence>
<evidence type="ECO:0000256" key="2">
    <source>
        <dbReference type="ARBA" id="ARBA00022475"/>
    </source>
</evidence>
<feature type="transmembrane region" description="Helical" evidence="6">
    <location>
        <begin position="12"/>
        <end position="32"/>
    </location>
</feature>
<feature type="transmembrane region" description="Helical" evidence="6">
    <location>
        <begin position="162"/>
        <end position="179"/>
    </location>
</feature>
<feature type="transmembrane region" description="Helical" evidence="6">
    <location>
        <begin position="97"/>
        <end position="116"/>
    </location>
</feature>
<accession>A0A3G8XLA7</accession>
<gene>
    <name evidence="7" type="ORF">EIB73_13580</name>
</gene>
<organism evidence="7 8">
    <name type="scientific">Kaistella carnis</name>
    <dbReference type="NCBI Taxonomy" id="1241979"/>
    <lineage>
        <taxon>Bacteria</taxon>
        <taxon>Pseudomonadati</taxon>
        <taxon>Bacteroidota</taxon>
        <taxon>Flavobacteriia</taxon>
        <taxon>Flavobacteriales</taxon>
        <taxon>Weeksellaceae</taxon>
        <taxon>Chryseobacterium group</taxon>
        <taxon>Kaistella</taxon>
    </lineage>
</organism>
<evidence type="ECO:0000313" key="8">
    <source>
        <dbReference type="Proteomes" id="UP000270185"/>
    </source>
</evidence>
<feature type="transmembrane region" description="Helical" evidence="6">
    <location>
        <begin position="347"/>
        <end position="366"/>
    </location>
</feature>
<dbReference type="Proteomes" id="UP000270185">
    <property type="component" value="Chromosome"/>
</dbReference>
<sequence length="494" mass="55216">MSNNSENSYKNTLKATSIFGGVQVFIIIIQILKSKAVAVLIGPTGMGILGLITQTIALLSAATNFGLETSAVKNISMADSSEDKTHLAKTVSVFQKLVFFTGTIGFLLCIVFSPLLSEIVFDNRLYTSAFIVVSISLLFMQLTAGQNAVLQGLRKIKLLAKANIFSALVGLLVAVPIYYCYGTKGIPASITISSLAVFIITYFFARDIPLPKISFDRSVFKTEGVSMLKMGFLLSMTSLITIGSSFLVRIFITKTGSIEDVGFYNAGFAIIESYVGIIFTAMAKDYYPKLSMVSNDIEMRNREINEQTEIALLLLMPILTVFILVLKYIVIILYTREFVVTVEMIEFATLGMFLRAVSWPMAYLLLAKGDSKVFFWTELLTTFYIILFNIVGYKFWGLKGIGVAFILIYFFYSIQIFVTIKKMYAYRMDTSLIKIFFIGTVLIILQFINVNYISSEVLKYLLGTIICGVSIFITYKKLNDKIGIFEFIKNKISK</sequence>
<feature type="transmembrane region" description="Helical" evidence="6">
    <location>
        <begin position="44"/>
        <end position="67"/>
    </location>
</feature>
<dbReference type="Pfam" id="PF13440">
    <property type="entry name" value="Polysacc_synt_3"/>
    <property type="match status" value="1"/>
</dbReference>
<feature type="transmembrane region" description="Helical" evidence="6">
    <location>
        <begin position="458"/>
        <end position="475"/>
    </location>
</feature>